<comment type="caution">
    <text evidence="2">The sequence shown here is derived from an EMBL/GenBank/DDBJ whole genome shotgun (WGS) entry which is preliminary data.</text>
</comment>
<dbReference type="AlphaFoldDB" id="A0A3M2L465"/>
<evidence type="ECO:0000256" key="1">
    <source>
        <dbReference type="SAM" id="MobiDB-lite"/>
    </source>
</evidence>
<proteinExistence type="predicted"/>
<dbReference type="EMBL" id="RFFH01000007">
    <property type="protein sequence ID" value="RMI31293.1"/>
    <property type="molecule type" value="Genomic_DNA"/>
</dbReference>
<sequence length="83" mass="9039">MRRLPVRHRGKRAAGHTDRHPVGAPGPRIAHDGVMAIRIHVEHVVDHEYRVRVATGGEPLGYPGEVAAAYPDFPAALHRALDG</sequence>
<dbReference type="Proteomes" id="UP000279275">
    <property type="component" value="Unassembled WGS sequence"/>
</dbReference>
<gene>
    <name evidence="2" type="ORF">EBN03_18180</name>
</gene>
<accession>A0A3M2L465</accession>
<feature type="compositionally biased region" description="Basic residues" evidence="1">
    <location>
        <begin position="1"/>
        <end position="14"/>
    </location>
</feature>
<protein>
    <submittedName>
        <fullName evidence="2">Uncharacterized protein</fullName>
    </submittedName>
</protein>
<name>A0A3M2L465_9NOCA</name>
<organism evidence="2 3">
    <name type="scientific">Nocardia stercoris</name>
    <dbReference type="NCBI Taxonomy" id="2483361"/>
    <lineage>
        <taxon>Bacteria</taxon>
        <taxon>Bacillati</taxon>
        <taxon>Actinomycetota</taxon>
        <taxon>Actinomycetes</taxon>
        <taxon>Mycobacteriales</taxon>
        <taxon>Nocardiaceae</taxon>
        <taxon>Nocardia</taxon>
    </lineage>
</organism>
<evidence type="ECO:0000313" key="2">
    <source>
        <dbReference type="EMBL" id="RMI31293.1"/>
    </source>
</evidence>
<evidence type="ECO:0000313" key="3">
    <source>
        <dbReference type="Proteomes" id="UP000279275"/>
    </source>
</evidence>
<reference evidence="2 3" key="1">
    <citation type="submission" date="2018-10" db="EMBL/GenBank/DDBJ databases">
        <title>Isolation from cow dung.</title>
        <authorList>
            <person name="Ling L."/>
        </authorList>
    </citation>
    <scope>NUCLEOTIDE SEQUENCE [LARGE SCALE GENOMIC DNA]</scope>
    <source>
        <strain evidence="2 3">NEAU-LL90</strain>
    </source>
</reference>
<feature type="region of interest" description="Disordered" evidence="1">
    <location>
        <begin position="1"/>
        <end position="28"/>
    </location>
</feature>
<keyword evidence="3" id="KW-1185">Reference proteome</keyword>